<name>A0A011MBX5_9PROT</name>
<reference evidence="2" key="1">
    <citation type="submission" date="2014-02" db="EMBL/GenBank/DDBJ databases">
        <title>Expanding our view of genomic diversity in Candidatus Accumulibacter clades.</title>
        <authorList>
            <person name="Skennerton C.T."/>
            <person name="Barr J.J."/>
            <person name="Slater F.R."/>
            <person name="Bond P.L."/>
            <person name="Tyson G.W."/>
        </authorList>
    </citation>
    <scope>NUCLEOTIDE SEQUENCE [LARGE SCALE GENOMIC DNA]</scope>
</reference>
<dbReference type="GO" id="GO:0004115">
    <property type="term" value="F:3',5'-cyclic-AMP phosphodiesterase activity"/>
    <property type="evidence" value="ECO:0007669"/>
    <property type="project" value="InterPro"/>
</dbReference>
<dbReference type="Gene3D" id="3.60.15.10">
    <property type="entry name" value="Ribonuclease Z/Hydroxyacylglutathione hydrolase-like"/>
    <property type="match status" value="1"/>
</dbReference>
<comment type="caution">
    <text evidence="2">The sequence shown here is derived from an EMBL/GenBank/DDBJ whole genome shotgun (WGS) entry which is preliminary data.</text>
</comment>
<sequence>MKVRILGCSGGIGGRHLGTTAILVDDDILVDAGTGVTNLPLAELARIDHVFLTHSHLDHTGSLPLLIDSVADLRTEPVIVHAIPETLDIIGRHIFNWEIWPDFSAIPSEERPAMQYSPLTVGESVRLGARKITALPARHTVPAVGYQLDSGAGSLVFTGDTTVNPAFWPLVNQIANLRYLLIETAFPNREQRLAEMSRHLCPRLLAAELQNLSARVEVFVSHLKPSQIELTMAEIESDAGAHKPQMLYNNQVFEF</sequence>
<dbReference type="PANTHER" id="PTHR28283:SF1">
    <property type="entry name" value="3',5'-CYCLIC-NUCLEOTIDE PHOSPHODIESTERASE 1"/>
    <property type="match status" value="1"/>
</dbReference>
<evidence type="ECO:0000313" key="3">
    <source>
        <dbReference type="Proteomes" id="UP000020218"/>
    </source>
</evidence>
<dbReference type="InterPro" id="IPR001279">
    <property type="entry name" value="Metallo-B-lactamas"/>
</dbReference>
<dbReference type="PATRIC" id="fig|1454001.3.peg.2125"/>
<evidence type="ECO:0000259" key="1">
    <source>
        <dbReference type="SMART" id="SM00849"/>
    </source>
</evidence>
<feature type="domain" description="Metallo-beta-lactamase" evidence="1">
    <location>
        <begin position="18"/>
        <end position="189"/>
    </location>
</feature>
<evidence type="ECO:0000313" key="2">
    <source>
        <dbReference type="EMBL" id="EXI67243.1"/>
    </source>
</evidence>
<dbReference type="STRING" id="1454001.AW08_02078"/>
<accession>A0A011MBX5</accession>
<dbReference type="EMBL" id="JFAX01000011">
    <property type="protein sequence ID" value="EXI67243.1"/>
    <property type="molecule type" value="Genomic_DNA"/>
</dbReference>
<dbReference type="Proteomes" id="UP000020218">
    <property type="component" value="Unassembled WGS sequence"/>
</dbReference>
<organism evidence="2 3">
    <name type="scientific">Candidatus Accumulibacter adjunctus</name>
    <dbReference type="NCBI Taxonomy" id="1454001"/>
    <lineage>
        <taxon>Bacteria</taxon>
        <taxon>Pseudomonadati</taxon>
        <taxon>Pseudomonadota</taxon>
        <taxon>Betaproteobacteria</taxon>
        <taxon>Candidatus Accumulibacter</taxon>
    </lineage>
</organism>
<dbReference type="CDD" id="cd07735">
    <property type="entry name" value="class_II_PDE_MBL-fold"/>
    <property type="match status" value="1"/>
</dbReference>
<dbReference type="GO" id="GO:1902660">
    <property type="term" value="P:negative regulation of glucose mediated signaling pathway"/>
    <property type="evidence" value="ECO:0007669"/>
    <property type="project" value="TreeGrafter"/>
</dbReference>
<gene>
    <name evidence="2" type="ORF">AW08_02078</name>
</gene>
<dbReference type="InterPro" id="IPR000396">
    <property type="entry name" value="Pdiesterase2"/>
</dbReference>
<protein>
    <submittedName>
        <fullName evidence="2">Ribonuclease Z</fullName>
    </submittedName>
</protein>
<dbReference type="GO" id="GO:0047555">
    <property type="term" value="F:3',5'-cyclic-GMP phosphodiesterase activity"/>
    <property type="evidence" value="ECO:0007669"/>
    <property type="project" value="TreeGrafter"/>
</dbReference>
<proteinExistence type="predicted"/>
<dbReference type="PRINTS" id="PR00388">
    <property type="entry name" value="PDIESTERASE2"/>
</dbReference>
<dbReference type="SMART" id="SM00849">
    <property type="entry name" value="Lactamase_B"/>
    <property type="match status" value="1"/>
</dbReference>
<dbReference type="SUPFAM" id="SSF56281">
    <property type="entry name" value="Metallo-hydrolase/oxidoreductase"/>
    <property type="match status" value="1"/>
</dbReference>
<keyword evidence="3" id="KW-1185">Reference proteome</keyword>
<dbReference type="PANTHER" id="PTHR28283">
    <property type="entry name" value="3',5'-CYCLIC-NUCLEOTIDE PHOSPHODIESTERASE 1"/>
    <property type="match status" value="1"/>
</dbReference>
<dbReference type="AlphaFoldDB" id="A0A011MBX5"/>
<dbReference type="GO" id="GO:0006198">
    <property type="term" value="P:cAMP catabolic process"/>
    <property type="evidence" value="ECO:0007669"/>
    <property type="project" value="InterPro"/>
</dbReference>
<dbReference type="Pfam" id="PF12706">
    <property type="entry name" value="Lactamase_B_2"/>
    <property type="match status" value="1"/>
</dbReference>
<dbReference type="InterPro" id="IPR036866">
    <property type="entry name" value="RibonucZ/Hydroxyglut_hydro"/>
</dbReference>